<feature type="signal peptide" evidence="14">
    <location>
        <begin position="1"/>
        <end position="22"/>
    </location>
</feature>
<dbReference type="PANTHER" id="PTHR45977:SF4">
    <property type="entry name" value="RING-TYPE DOMAIN-CONTAINING PROTEIN"/>
    <property type="match status" value="1"/>
</dbReference>
<evidence type="ECO:0000256" key="13">
    <source>
        <dbReference type="SAM" id="MobiDB-lite"/>
    </source>
</evidence>
<dbReference type="Gene3D" id="3.30.40.10">
    <property type="entry name" value="Zinc/RING finger domain, C3HC4 (zinc finger)"/>
    <property type="match status" value="1"/>
</dbReference>
<evidence type="ECO:0000256" key="11">
    <source>
        <dbReference type="ARBA" id="ARBA00023136"/>
    </source>
</evidence>
<dbReference type="Proteomes" id="UP001530315">
    <property type="component" value="Unassembled WGS sequence"/>
</dbReference>
<feature type="chain" id="PRO_5044791764" description="RING-type E3 ubiquitin transferase" evidence="14">
    <location>
        <begin position="23"/>
        <end position="476"/>
    </location>
</feature>
<keyword evidence="5" id="KW-0812">Transmembrane</keyword>
<feature type="domain" description="RING-type" evidence="15">
    <location>
        <begin position="422"/>
        <end position="463"/>
    </location>
</feature>
<gene>
    <name evidence="16" type="ORF">ACHAW5_006256</name>
</gene>
<comment type="subcellular location">
    <subcellularLocation>
        <location evidence="2">Membrane</location>
        <topology evidence="2">Multi-pass membrane protein</topology>
    </subcellularLocation>
</comment>
<comment type="catalytic activity">
    <reaction evidence="1">
        <text>S-ubiquitinyl-[E2 ubiquitin-conjugating enzyme]-L-cysteine + [acceptor protein]-L-lysine = [E2 ubiquitin-conjugating enzyme]-L-cysteine + N(6)-ubiquitinyl-[acceptor protein]-L-lysine.</text>
        <dbReference type="EC" id="2.3.2.27"/>
    </reaction>
</comment>
<name>A0ABD3MLU8_9STRA</name>
<protein>
    <recommendedName>
        <fullName evidence="3">RING-type E3 ubiquitin transferase</fullName>
        <ecNumber evidence="3">2.3.2.27</ecNumber>
    </recommendedName>
</protein>
<dbReference type="GO" id="GO:0016020">
    <property type="term" value="C:membrane"/>
    <property type="evidence" value="ECO:0007669"/>
    <property type="project" value="UniProtKB-SubCell"/>
</dbReference>
<accession>A0ABD3MLU8</accession>
<dbReference type="SMART" id="SM00184">
    <property type="entry name" value="RING"/>
    <property type="match status" value="1"/>
</dbReference>
<evidence type="ECO:0000256" key="14">
    <source>
        <dbReference type="SAM" id="SignalP"/>
    </source>
</evidence>
<evidence type="ECO:0000256" key="10">
    <source>
        <dbReference type="ARBA" id="ARBA00022989"/>
    </source>
</evidence>
<feature type="compositionally biased region" description="Low complexity" evidence="13">
    <location>
        <begin position="368"/>
        <end position="379"/>
    </location>
</feature>
<dbReference type="InterPro" id="IPR013083">
    <property type="entry name" value="Znf_RING/FYVE/PHD"/>
</dbReference>
<keyword evidence="14" id="KW-0732">Signal</keyword>
<dbReference type="AlphaFoldDB" id="A0ABD3MLU8"/>
<keyword evidence="11" id="KW-0472">Membrane</keyword>
<keyword evidence="4" id="KW-0808">Transferase</keyword>
<evidence type="ECO:0000256" key="7">
    <source>
        <dbReference type="ARBA" id="ARBA00022771"/>
    </source>
</evidence>
<evidence type="ECO:0000256" key="6">
    <source>
        <dbReference type="ARBA" id="ARBA00022723"/>
    </source>
</evidence>
<dbReference type="PROSITE" id="PS50089">
    <property type="entry name" value="ZF_RING_2"/>
    <property type="match status" value="1"/>
</dbReference>
<keyword evidence="9" id="KW-0862">Zinc</keyword>
<evidence type="ECO:0000256" key="8">
    <source>
        <dbReference type="ARBA" id="ARBA00022786"/>
    </source>
</evidence>
<dbReference type="EMBL" id="JALLAZ020001790">
    <property type="protein sequence ID" value="KAL3763838.1"/>
    <property type="molecule type" value="Genomic_DNA"/>
</dbReference>
<evidence type="ECO:0000256" key="3">
    <source>
        <dbReference type="ARBA" id="ARBA00012483"/>
    </source>
</evidence>
<dbReference type="GO" id="GO:0008270">
    <property type="term" value="F:zinc ion binding"/>
    <property type="evidence" value="ECO:0007669"/>
    <property type="project" value="UniProtKB-KW"/>
</dbReference>
<dbReference type="EC" id="2.3.2.27" evidence="3"/>
<evidence type="ECO:0000313" key="16">
    <source>
        <dbReference type="EMBL" id="KAL3763838.1"/>
    </source>
</evidence>
<evidence type="ECO:0000256" key="4">
    <source>
        <dbReference type="ARBA" id="ARBA00022679"/>
    </source>
</evidence>
<reference evidence="16 17" key="1">
    <citation type="submission" date="2024-10" db="EMBL/GenBank/DDBJ databases">
        <title>Updated reference genomes for cyclostephanoid diatoms.</title>
        <authorList>
            <person name="Roberts W.R."/>
            <person name="Alverson A.J."/>
        </authorList>
    </citation>
    <scope>NUCLEOTIDE SEQUENCE [LARGE SCALE GENOMIC DNA]</scope>
    <source>
        <strain evidence="16 17">AJA276-08</strain>
    </source>
</reference>
<dbReference type="PANTHER" id="PTHR45977">
    <property type="entry name" value="TARGET OF ERK KINASE MPK-1"/>
    <property type="match status" value="1"/>
</dbReference>
<dbReference type="InterPro" id="IPR011016">
    <property type="entry name" value="Znf_RING-CH"/>
</dbReference>
<keyword evidence="17" id="KW-1185">Reference proteome</keyword>
<evidence type="ECO:0000259" key="15">
    <source>
        <dbReference type="PROSITE" id="PS50089"/>
    </source>
</evidence>
<evidence type="ECO:0000256" key="12">
    <source>
        <dbReference type="PROSITE-ProRule" id="PRU00175"/>
    </source>
</evidence>
<keyword evidence="10" id="KW-1133">Transmembrane helix</keyword>
<keyword evidence="6" id="KW-0479">Metal-binding</keyword>
<keyword evidence="7 12" id="KW-0863">Zinc-finger</keyword>
<organism evidence="16 17">
    <name type="scientific">Stephanodiscus triporus</name>
    <dbReference type="NCBI Taxonomy" id="2934178"/>
    <lineage>
        <taxon>Eukaryota</taxon>
        <taxon>Sar</taxon>
        <taxon>Stramenopiles</taxon>
        <taxon>Ochrophyta</taxon>
        <taxon>Bacillariophyta</taxon>
        <taxon>Coscinodiscophyceae</taxon>
        <taxon>Thalassiosirophycidae</taxon>
        <taxon>Stephanodiscales</taxon>
        <taxon>Stephanodiscaceae</taxon>
        <taxon>Stephanodiscus</taxon>
    </lineage>
</organism>
<dbReference type="Pfam" id="PF13639">
    <property type="entry name" value="zf-RING_2"/>
    <property type="match status" value="1"/>
</dbReference>
<evidence type="ECO:0000256" key="9">
    <source>
        <dbReference type="ARBA" id="ARBA00022833"/>
    </source>
</evidence>
<dbReference type="GO" id="GO:0061630">
    <property type="term" value="F:ubiquitin protein ligase activity"/>
    <property type="evidence" value="ECO:0007669"/>
    <property type="project" value="UniProtKB-EC"/>
</dbReference>
<comment type="caution">
    <text evidence="16">The sequence shown here is derived from an EMBL/GenBank/DDBJ whole genome shotgun (WGS) entry which is preliminary data.</text>
</comment>
<evidence type="ECO:0000256" key="1">
    <source>
        <dbReference type="ARBA" id="ARBA00000900"/>
    </source>
</evidence>
<dbReference type="SUPFAM" id="SSF57850">
    <property type="entry name" value="RING/U-box"/>
    <property type="match status" value="1"/>
</dbReference>
<evidence type="ECO:0000256" key="2">
    <source>
        <dbReference type="ARBA" id="ARBA00004141"/>
    </source>
</evidence>
<sequence>MSGLRRLAGGLLLLSFYPVAAASYKYAKICELQISPLVSLEFDPVLGIYSTMPSEDIDATEGGRLLTEQTLDRDREMVVRVATIFGRNNFLRGKNNGRLLDGASAASTASKRTYIARSCPCDASGSTYCLIDGVSGAVPDSCGVPWSDNISIMTQSNTNISDSVLFDTRNIGCFELSSQTVFTRNAWPVVVLWYGALFIFLIFTSNGKFARSYIINKVFPRLRINEGHVQRILARENEMRHRFRLAAVRAANYATPGRLSYLVRTRGENVPNRGAWRRSSMTEEEVGQQATRWWIAQAEHLGILSRVDPPQQVEYVLKTKTFNAERERARRNQMRQLRVESTAPCDEDGINLASTPEKLTTNREGCGPSTPETVVSTSSGNDDDQSILADPSNSSDTECVSSVNASQSVCPVCPREEDTFECTICLTDIEDGEQVGVLPCTHIYHVDCLRQWISRKNACPLCQVTEIASPRPVDQR</sequence>
<keyword evidence="8" id="KW-0833">Ubl conjugation pathway</keyword>
<evidence type="ECO:0000256" key="5">
    <source>
        <dbReference type="ARBA" id="ARBA00022692"/>
    </source>
</evidence>
<dbReference type="InterPro" id="IPR001841">
    <property type="entry name" value="Znf_RING"/>
</dbReference>
<dbReference type="SMART" id="SM00744">
    <property type="entry name" value="RINGv"/>
    <property type="match status" value="1"/>
</dbReference>
<proteinExistence type="predicted"/>
<evidence type="ECO:0000313" key="17">
    <source>
        <dbReference type="Proteomes" id="UP001530315"/>
    </source>
</evidence>
<feature type="region of interest" description="Disordered" evidence="13">
    <location>
        <begin position="358"/>
        <end position="394"/>
    </location>
</feature>